<protein>
    <submittedName>
        <fullName evidence="1">Uncharacterized protein</fullName>
    </submittedName>
</protein>
<accession>A0A6C0HV32</accession>
<organism evidence="1">
    <name type="scientific">viral metagenome</name>
    <dbReference type="NCBI Taxonomy" id="1070528"/>
    <lineage>
        <taxon>unclassified sequences</taxon>
        <taxon>metagenomes</taxon>
        <taxon>organismal metagenomes</taxon>
    </lineage>
</organism>
<sequence>MFIPKSFYYFKLGILFYILCKMNNIKSRKTRLILFNKISEFNKNEDIFEKIYKYIFKRQNCLIFTNYMQLPNIFQPIPSELIYYKPLITFYKNHNINSDINDLSDEFSILDKMDKFYTDRIRIQENKTQKWIFRYIQDQHIFPDTTTVSIPIDNNMFNYLDNFIKKEKDVLYLIYYDNIIYIGRRTNSNKFKITHKKKLDGKYVNYNTELIVHIDKLLYIMALLPITKQELMKTFDMSIIKKETVLYHNRSDDLRENIIRYFYALKPDINLIDPFGLFKDNDYYCFTYKLKKDVSVINLNKDVFYHDLFDDKAELNYNIIKDYGNKNTWERNKGKRMLMLIIYKTSLFWLDKTIYYPLFLAHYDIDAFIYHYGYFKGKLLETELGFCKDADKYVSYISMKKGACN</sequence>
<dbReference type="EMBL" id="MN740017">
    <property type="protein sequence ID" value="QHT84419.1"/>
    <property type="molecule type" value="Genomic_DNA"/>
</dbReference>
<name>A0A6C0HV32_9ZZZZ</name>
<dbReference type="AlphaFoldDB" id="A0A6C0HV32"/>
<proteinExistence type="predicted"/>
<reference evidence="1" key="1">
    <citation type="journal article" date="2020" name="Nature">
        <title>Giant virus diversity and host interactions through global metagenomics.</title>
        <authorList>
            <person name="Schulz F."/>
            <person name="Roux S."/>
            <person name="Paez-Espino D."/>
            <person name="Jungbluth S."/>
            <person name="Walsh D.A."/>
            <person name="Denef V.J."/>
            <person name="McMahon K.D."/>
            <person name="Konstantinidis K.T."/>
            <person name="Eloe-Fadrosh E.A."/>
            <person name="Kyrpides N.C."/>
            <person name="Woyke T."/>
        </authorList>
    </citation>
    <scope>NUCLEOTIDE SEQUENCE</scope>
    <source>
        <strain evidence="1">GVMAG-M-3300023184-177</strain>
    </source>
</reference>
<evidence type="ECO:0000313" key="1">
    <source>
        <dbReference type="EMBL" id="QHT84419.1"/>
    </source>
</evidence>